<dbReference type="InterPro" id="IPR000160">
    <property type="entry name" value="GGDEF_dom"/>
</dbReference>
<evidence type="ECO:0000259" key="1">
    <source>
        <dbReference type="PROSITE" id="PS50883"/>
    </source>
</evidence>
<dbReference type="SUPFAM" id="SSF141868">
    <property type="entry name" value="EAL domain-like"/>
    <property type="match status" value="1"/>
</dbReference>
<dbReference type="SMART" id="SM00267">
    <property type="entry name" value="GGDEF"/>
    <property type="match status" value="1"/>
</dbReference>
<comment type="caution">
    <text evidence="3">The sequence shown here is derived from an EMBL/GenBank/DDBJ whole genome shotgun (WGS) entry which is preliminary data.</text>
</comment>
<dbReference type="Gene3D" id="3.20.20.450">
    <property type="entry name" value="EAL domain"/>
    <property type="match status" value="1"/>
</dbReference>
<dbReference type="OrthoDB" id="23692at2"/>
<dbReference type="SUPFAM" id="SSF55073">
    <property type="entry name" value="Nucleotide cyclase"/>
    <property type="match status" value="1"/>
</dbReference>
<evidence type="ECO:0000259" key="2">
    <source>
        <dbReference type="PROSITE" id="PS50887"/>
    </source>
</evidence>
<dbReference type="Pfam" id="PF00563">
    <property type="entry name" value="EAL"/>
    <property type="match status" value="1"/>
</dbReference>
<dbReference type="InterPro" id="IPR035919">
    <property type="entry name" value="EAL_sf"/>
</dbReference>
<dbReference type="PROSITE" id="PS50883">
    <property type="entry name" value="EAL"/>
    <property type="match status" value="1"/>
</dbReference>
<keyword evidence="4" id="KW-1185">Reference proteome</keyword>
<dbReference type="NCBIfam" id="TIGR00254">
    <property type="entry name" value="GGDEF"/>
    <property type="match status" value="1"/>
</dbReference>
<dbReference type="InterPro" id="IPR029787">
    <property type="entry name" value="Nucleotide_cyclase"/>
</dbReference>
<accession>A0A4R6RD92</accession>
<protein>
    <submittedName>
        <fullName evidence="3">Diguanylate cyclase/phosphodiesterase</fullName>
    </submittedName>
</protein>
<proteinExistence type="predicted"/>
<dbReference type="EMBL" id="SNXY01000008">
    <property type="protein sequence ID" value="TDP84119.1"/>
    <property type="molecule type" value="Genomic_DNA"/>
</dbReference>
<dbReference type="PANTHER" id="PTHR33121">
    <property type="entry name" value="CYCLIC DI-GMP PHOSPHODIESTERASE PDEF"/>
    <property type="match status" value="1"/>
</dbReference>
<evidence type="ECO:0000313" key="3">
    <source>
        <dbReference type="EMBL" id="TDP84119.1"/>
    </source>
</evidence>
<dbReference type="InterPro" id="IPR050706">
    <property type="entry name" value="Cyclic-di-GMP_PDE-like"/>
</dbReference>
<dbReference type="GO" id="GO:0071111">
    <property type="term" value="F:cyclic-guanylate-specific phosphodiesterase activity"/>
    <property type="evidence" value="ECO:0007669"/>
    <property type="project" value="InterPro"/>
</dbReference>
<reference evidence="3 4" key="1">
    <citation type="submission" date="2019-03" db="EMBL/GenBank/DDBJ databases">
        <title>Genomic Encyclopedia of Type Strains, Phase IV (KMG-IV): sequencing the most valuable type-strain genomes for metagenomic binning, comparative biology and taxonomic classification.</title>
        <authorList>
            <person name="Goeker M."/>
        </authorList>
    </citation>
    <scope>NUCLEOTIDE SEQUENCE [LARGE SCALE GENOMIC DNA]</scope>
    <source>
        <strain evidence="3 4">DSM 102969</strain>
    </source>
</reference>
<evidence type="ECO:0000313" key="4">
    <source>
        <dbReference type="Proteomes" id="UP000294547"/>
    </source>
</evidence>
<organism evidence="3 4">
    <name type="scientific">Oharaeibacter diazotrophicus</name>
    <dbReference type="NCBI Taxonomy" id="1920512"/>
    <lineage>
        <taxon>Bacteria</taxon>
        <taxon>Pseudomonadati</taxon>
        <taxon>Pseudomonadota</taxon>
        <taxon>Alphaproteobacteria</taxon>
        <taxon>Hyphomicrobiales</taxon>
        <taxon>Pleomorphomonadaceae</taxon>
        <taxon>Oharaeibacter</taxon>
    </lineage>
</organism>
<dbReference type="AlphaFoldDB" id="A0A4R6RD92"/>
<dbReference type="InterPro" id="IPR043128">
    <property type="entry name" value="Rev_trsase/Diguanyl_cyclase"/>
</dbReference>
<dbReference type="Pfam" id="PF00990">
    <property type="entry name" value="GGDEF"/>
    <property type="match status" value="1"/>
</dbReference>
<dbReference type="PROSITE" id="PS50887">
    <property type="entry name" value="GGDEF"/>
    <property type="match status" value="1"/>
</dbReference>
<sequence>MGAIEHVGDGETAWPVPRPCPAMAADDVAAVLGGLQVASFRWDARTDRMSWSDNAAAVLGLVQTPPTGRALQRLLARDGATARAAAVPSVGVPGPAGAATGYRVTYEIGAEPGVRPGRRVDEIGRWLCDAEGHAVGSEGILVPSTATQTPAPGGTTAVDAGTGLLLRDSLLHRLDEAIRAAAGDGRGSCAFLVIAIDGLATINASFGYDVGDRIITAVAQRIGRRMRQGDVLGHMSGHKFGALLHDCSESAVTIAAERFREAVGGELVVTEGAEIAARISIGAVVAPRHAADADTAAIRAEEALAEARDDVERGFAVYHPSPERDRARRRNIQAAEDIVHGLAENRFVLAYQPVVAANGREILSYEALARLVRPDGFVLSAGPLIATAERLGLIRRLDLRILELALADLAANPGLRLSVNASVETVTDPQWLARLVEAISATRSIAGRLTIEITETAAMRNVEEMTRIAAVLRDIGCRIAIDDFGSGHTSFKALRRMEVDWVKIDGSYVADITENEDSVVFVRTLATLAGHFGIRTVAEWVQDEKAAVLLADLGVEALQGRHVGEPRLRIPGNGAAAAIAERYRADVAGDGYPAFRDVLAGALAVGAPAI</sequence>
<name>A0A4R6RD92_9HYPH</name>
<dbReference type="PANTHER" id="PTHR33121:SF79">
    <property type="entry name" value="CYCLIC DI-GMP PHOSPHODIESTERASE PDED-RELATED"/>
    <property type="match status" value="1"/>
</dbReference>
<feature type="domain" description="EAL" evidence="1">
    <location>
        <begin position="331"/>
        <end position="580"/>
    </location>
</feature>
<dbReference type="Proteomes" id="UP000294547">
    <property type="component" value="Unassembled WGS sequence"/>
</dbReference>
<dbReference type="Gene3D" id="3.30.70.270">
    <property type="match status" value="1"/>
</dbReference>
<dbReference type="CDD" id="cd01949">
    <property type="entry name" value="GGDEF"/>
    <property type="match status" value="1"/>
</dbReference>
<gene>
    <name evidence="3" type="ORF">EDD54_2722</name>
</gene>
<dbReference type="InterPro" id="IPR001633">
    <property type="entry name" value="EAL_dom"/>
</dbReference>
<dbReference type="SMART" id="SM00052">
    <property type="entry name" value="EAL"/>
    <property type="match status" value="1"/>
</dbReference>
<feature type="domain" description="GGDEF" evidence="2">
    <location>
        <begin position="187"/>
        <end position="320"/>
    </location>
</feature>
<dbReference type="CDD" id="cd01948">
    <property type="entry name" value="EAL"/>
    <property type="match status" value="1"/>
</dbReference>